<sequence length="276" mass="29716">MADIRQTPVSNYPAYYGAGLLNYINEAASKPFGYENDPVRALTNLLGIPSAVKTLENTAYGMPNVIGSGMATQLRPEAKETVGNLLPVSPAAARLAAKGAVATGKYLAPELGNMAEQYAARTGLLQSVKPIEPAKQTAEGLLEYRGSHTAPSPEFGAPLYDLTGGGQMYPADVYSSKATQYYGTGYPKADKEAFALANRVRGNPEAEVTMYRAVPKSKDITSINAGDWVSLSKDYAKTHGESVLKNNYKIIEQKVKAKDLWTNADSIHEFGYHPSK</sequence>
<name>A0A6J7WEM8_9CAUD</name>
<dbReference type="EMBL" id="LR798223">
    <property type="protein sequence ID" value="CAB5194712.1"/>
    <property type="molecule type" value="Genomic_DNA"/>
</dbReference>
<gene>
    <name evidence="1" type="ORF">UFOVP177_30</name>
</gene>
<protein>
    <submittedName>
        <fullName evidence="1">Uncharacterized protein</fullName>
    </submittedName>
</protein>
<organism evidence="1">
    <name type="scientific">uncultured Caudovirales phage</name>
    <dbReference type="NCBI Taxonomy" id="2100421"/>
    <lineage>
        <taxon>Viruses</taxon>
        <taxon>Duplodnaviria</taxon>
        <taxon>Heunggongvirae</taxon>
        <taxon>Uroviricota</taxon>
        <taxon>Caudoviricetes</taxon>
        <taxon>Peduoviridae</taxon>
        <taxon>Maltschvirus</taxon>
        <taxon>Maltschvirus maltsch</taxon>
    </lineage>
</organism>
<evidence type="ECO:0000313" key="1">
    <source>
        <dbReference type="EMBL" id="CAB5194712.1"/>
    </source>
</evidence>
<proteinExistence type="predicted"/>
<reference evidence="1" key="1">
    <citation type="submission" date="2020-05" db="EMBL/GenBank/DDBJ databases">
        <authorList>
            <person name="Chiriac C."/>
            <person name="Salcher M."/>
            <person name="Ghai R."/>
            <person name="Kavagutti S V."/>
        </authorList>
    </citation>
    <scope>NUCLEOTIDE SEQUENCE</scope>
</reference>
<accession>A0A6J7WEM8</accession>